<evidence type="ECO:0000256" key="11">
    <source>
        <dbReference type="RuleBase" id="RU003783"/>
    </source>
</evidence>
<dbReference type="EMBL" id="JAUHJS010000002">
    <property type="protein sequence ID" value="MDN4164911.1"/>
    <property type="molecule type" value="Genomic_DNA"/>
</dbReference>
<organism evidence="14 15">
    <name type="scientific">Shiella aurantiaca</name>
    <dbReference type="NCBI Taxonomy" id="3058365"/>
    <lineage>
        <taxon>Bacteria</taxon>
        <taxon>Pseudomonadati</taxon>
        <taxon>Bacteroidota</taxon>
        <taxon>Cytophagia</taxon>
        <taxon>Cytophagales</taxon>
        <taxon>Shiellaceae</taxon>
        <taxon>Shiella</taxon>
    </lineage>
</organism>
<dbReference type="Pfam" id="PF01715">
    <property type="entry name" value="IPPT"/>
    <property type="match status" value="1"/>
</dbReference>
<dbReference type="Gene3D" id="3.40.50.300">
    <property type="entry name" value="P-loop containing nucleotide triphosphate hydrolases"/>
    <property type="match status" value="1"/>
</dbReference>
<sequence>MSKQKWLIVVGGPTAVGKTAACISLSQHFSAPIVSADSRQFYREMNLGTAKPSAEELAMAPHYFIDSLSIHDTYDVGQFEKDGLALIAQLHEQTDVVIATGGSGLFLQVLCQGMDQMPDIAPEIREQLSQELQTKGLEVLQEELKQVDPVYYQQVDLQNPQRVIRALEVFRGSGVPFSAFRKGEKAQRPFQVIKIGLERPREELYQRIDARMDAMIAQGLFEEAEVLFPLRHLNALQTVGYSEIFGYLEGKYDKEEAIRLLKRNSRRYAKRQLTWFKKDVEIAWFSPLDGEGITTHIREKMDA</sequence>
<evidence type="ECO:0000256" key="10">
    <source>
        <dbReference type="HAMAP-Rule" id="MF_00185"/>
    </source>
</evidence>
<evidence type="ECO:0000256" key="4">
    <source>
        <dbReference type="ARBA" id="ARBA00022679"/>
    </source>
</evidence>
<evidence type="ECO:0000256" key="5">
    <source>
        <dbReference type="ARBA" id="ARBA00022694"/>
    </source>
</evidence>
<protein>
    <recommendedName>
        <fullName evidence="10">tRNA dimethylallyltransferase</fullName>
        <ecNumber evidence="10">2.5.1.75</ecNumber>
    </recommendedName>
    <alternativeName>
        <fullName evidence="10">Dimethylallyl diphosphate:tRNA dimethylallyltransferase</fullName>
        <shortName evidence="10">DMAPP:tRNA dimethylallyltransferase</shortName>
        <shortName evidence="10">DMATase</shortName>
    </alternativeName>
    <alternativeName>
        <fullName evidence="10">Isopentenyl-diphosphate:tRNA isopentenyltransferase</fullName>
        <shortName evidence="10">IPP transferase</shortName>
        <shortName evidence="10">IPPT</shortName>
        <shortName evidence="10">IPTase</shortName>
    </alternativeName>
</protein>
<dbReference type="InterPro" id="IPR039657">
    <property type="entry name" value="Dimethylallyltransferase"/>
</dbReference>
<feature type="site" description="Interaction with substrate tRNA" evidence="10">
    <location>
        <position position="103"/>
    </location>
</feature>
<dbReference type="NCBIfam" id="TIGR00174">
    <property type="entry name" value="miaA"/>
    <property type="match status" value="1"/>
</dbReference>
<comment type="cofactor">
    <cofactor evidence="1 10">
        <name>Mg(2+)</name>
        <dbReference type="ChEBI" id="CHEBI:18420"/>
    </cofactor>
</comment>
<comment type="similarity">
    <text evidence="3 10 13">Belongs to the IPP transferase family.</text>
</comment>
<dbReference type="GO" id="GO:0052381">
    <property type="term" value="F:tRNA dimethylallyltransferase activity"/>
    <property type="evidence" value="ECO:0007669"/>
    <property type="project" value="UniProtKB-EC"/>
</dbReference>
<dbReference type="SUPFAM" id="SSF52540">
    <property type="entry name" value="P-loop containing nucleoside triphosphate hydrolases"/>
    <property type="match status" value="2"/>
</dbReference>
<dbReference type="InterPro" id="IPR027417">
    <property type="entry name" value="P-loop_NTPase"/>
</dbReference>
<evidence type="ECO:0000313" key="15">
    <source>
        <dbReference type="Proteomes" id="UP001168552"/>
    </source>
</evidence>
<comment type="caution">
    <text evidence="10">Lacks conserved residue(s) required for the propagation of feature annotation.</text>
</comment>
<evidence type="ECO:0000256" key="3">
    <source>
        <dbReference type="ARBA" id="ARBA00005842"/>
    </source>
</evidence>
<evidence type="ECO:0000256" key="8">
    <source>
        <dbReference type="ARBA" id="ARBA00022842"/>
    </source>
</evidence>
<dbReference type="EC" id="2.5.1.75" evidence="10"/>
<feature type="region of interest" description="Interaction with substrate tRNA" evidence="10">
    <location>
        <begin position="37"/>
        <end position="40"/>
    </location>
</feature>
<keyword evidence="8 10" id="KW-0460">Magnesium</keyword>
<evidence type="ECO:0000256" key="7">
    <source>
        <dbReference type="ARBA" id="ARBA00022840"/>
    </source>
</evidence>
<dbReference type="Gene3D" id="1.10.20.140">
    <property type="match status" value="1"/>
</dbReference>
<comment type="catalytic activity">
    <reaction evidence="9 10 11">
        <text>adenosine(37) in tRNA + dimethylallyl diphosphate = N(6)-dimethylallyladenosine(37) in tRNA + diphosphate</text>
        <dbReference type="Rhea" id="RHEA:26482"/>
        <dbReference type="Rhea" id="RHEA-COMP:10162"/>
        <dbReference type="Rhea" id="RHEA-COMP:10375"/>
        <dbReference type="ChEBI" id="CHEBI:33019"/>
        <dbReference type="ChEBI" id="CHEBI:57623"/>
        <dbReference type="ChEBI" id="CHEBI:74411"/>
        <dbReference type="ChEBI" id="CHEBI:74415"/>
        <dbReference type="EC" id="2.5.1.75"/>
    </reaction>
</comment>
<keyword evidence="6 10" id="KW-0547">Nucleotide-binding</keyword>
<proteinExistence type="inferred from homology"/>
<evidence type="ECO:0000256" key="2">
    <source>
        <dbReference type="ARBA" id="ARBA00003213"/>
    </source>
</evidence>
<gene>
    <name evidence="10 14" type="primary">miaA</name>
    <name evidence="14" type="ORF">QWY31_05325</name>
</gene>
<dbReference type="PANTHER" id="PTHR11088">
    <property type="entry name" value="TRNA DIMETHYLALLYLTRANSFERASE"/>
    <property type="match status" value="1"/>
</dbReference>
<keyword evidence="5 10" id="KW-0819">tRNA processing</keyword>
<keyword evidence="15" id="KW-1185">Reference proteome</keyword>
<evidence type="ECO:0000256" key="13">
    <source>
        <dbReference type="RuleBase" id="RU003785"/>
    </source>
</evidence>
<dbReference type="RefSeq" id="WP_320003435.1">
    <property type="nucleotide sequence ID" value="NZ_JAUHJS010000002.1"/>
</dbReference>
<feature type="binding site" evidence="10">
    <location>
        <begin position="14"/>
        <end position="19"/>
    </location>
    <ligand>
        <name>substrate</name>
    </ligand>
</feature>
<comment type="function">
    <text evidence="2 10 12">Catalyzes the transfer of a dimethylallyl group onto the adenine at position 37 in tRNAs that read codons beginning with uridine, leading to the formation of N6-(dimethylallyl)adenosine (i(6)A).</text>
</comment>
<dbReference type="HAMAP" id="MF_00185">
    <property type="entry name" value="IPP_trans"/>
    <property type="match status" value="1"/>
</dbReference>
<dbReference type="Proteomes" id="UP001168552">
    <property type="component" value="Unassembled WGS sequence"/>
</dbReference>
<comment type="caution">
    <text evidence="14">The sequence shown here is derived from an EMBL/GenBank/DDBJ whole genome shotgun (WGS) entry which is preliminary data.</text>
</comment>
<dbReference type="InterPro" id="IPR018022">
    <property type="entry name" value="IPT"/>
</dbReference>
<reference evidence="14" key="1">
    <citation type="submission" date="2023-06" db="EMBL/GenBank/DDBJ databases">
        <title>Cytophagales bacterium Strain LB-30, isolated from soil.</title>
        <authorList>
            <person name="Liu B."/>
        </authorList>
    </citation>
    <scope>NUCLEOTIDE SEQUENCE</scope>
    <source>
        <strain evidence="14">LB-30</strain>
    </source>
</reference>
<evidence type="ECO:0000313" key="14">
    <source>
        <dbReference type="EMBL" id="MDN4164911.1"/>
    </source>
</evidence>
<dbReference type="PANTHER" id="PTHR11088:SF60">
    <property type="entry name" value="TRNA DIMETHYLALLYLTRANSFERASE"/>
    <property type="match status" value="1"/>
</dbReference>
<feature type="site" description="Interaction with substrate tRNA" evidence="10">
    <location>
        <position position="125"/>
    </location>
</feature>
<accession>A0ABT8F375</accession>
<name>A0ABT8F375_9BACT</name>
<evidence type="ECO:0000256" key="12">
    <source>
        <dbReference type="RuleBase" id="RU003784"/>
    </source>
</evidence>
<evidence type="ECO:0000256" key="1">
    <source>
        <dbReference type="ARBA" id="ARBA00001946"/>
    </source>
</evidence>
<evidence type="ECO:0000256" key="6">
    <source>
        <dbReference type="ARBA" id="ARBA00022741"/>
    </source>
</evidence>
<keyword evidence="4 10" id="KW-0808">Transferase</keyword>
<comment type="subunit">
    <text evidence="10">Monomer.</text>
</comment>
<keyword evidence="7 10" id="KW-0067">ATP-binding</keyword>
<feature type="region of interest" description="Interaction with substrate tRNA" evidence="10">
    <location>
        <begin position="161"/>
        <end position="165"/>
    </location>
</feature>
<evidence type="ECO:0000256" key="9">
    <source>
        <dbReference type="ARBA" id="ARBA00049563"/>
    </source>
</evidence>
<feature type="binding site" evidence="10">
    <location>
        <begin position="12"/>
        <end position="19"/>
    </location>
    <ligand>
        <name>ATP</name>
        <dbReference type="ChEBI" id="CHEBI:30616"/>
    </ligand>
</feature>